<dbReference type="InterPro" id="IPR023213">
    <property type="entry name" value="CAT-like_dom_sf"/>
</dbReference>
<dbReference type="Gene3D" id="3.30.559.10">
    <property type="entry name" value="Chloramphenicol acetyltransferase-like domain"/>
    <property type="match status" value="1"/>
</dbReference>
<evidence type="ECO:0000313" key="1">
    <source>
        <dbReference type="EMBL" id="ACS68539.1"/>
    </source>
</evidence>
<organism evidence="1">
    <name type="scientific">uncultured bacterium FLS18</name>
    <dbReference type="NCBI Taxonomy" id="654935"/>
    <lineage>
        <taxon>Bacteria</taxon>
        <taxon>environmental samples</taxon>
    </lineage>
</organism>
<accession>C6G404</accession>
<reference evidence="1" key="1">
    <citation type="journal article" date="2010" name="FEMS Microbiol. Ecol.">
        <title>Novel lipolytic genes from the microbial metagenomic library of the South China Sea marine sediment.</title>
        <authorList>
            <person name="Hu Y."/>
            <person name="Fu C."/>
            <person name="Huang Y."/>
            <person name="Yin Y."/>
            <person name="Cheng G."/>
            <person name="Lei F."/>
            <person name="Lu N."/>
            <person name="Li J."/>
            <person name="Ashforth E.J."/>
            <person name="Zhang L."/>
            <person name="Zhu B."/>
        </authorList>
    </citation>
    <scope>NUCLEOTIDE SEQUENCE</scope>
</reference>
<proteinExistence type="predicted"/>
<dbReference type="Gene3D" id="3.30.559.30">
    <property type="entry name" value="Nonribosomal peptide synthetase, condensation domain"/>
    <property type="match status" value="1"/>
</dbReference>
<evidence type="ECO:0008006" key="2">
    <source>
        <dbReference type="Google" id="ProtNLM"/>
    </source>
</evidence>
<sequence>MLADDRVSHPMTFTVGLKFSGRFDGEAFKSAIEVAVRRHPFLNAHLSGDHERKLRWTPAPGVKTNIDVAEFDAPLQFPGSEWIDLRNQTGLRIWVRTGPEATEMRLQFHHSCCDGIGSYRFIEDLLCAYDQTVYPEGGRSKFRPLDTSRLQRRTSFGLSWTRFVLRIPQEIWGIAIGTITFFFGRPVEVCTPSRPTVSEDDKLRLLDYPAHTFDQETFKRLRAVAREAGVTLNDLLLGDMFLAIQTWNSRHDPRTRRRSIRISVPMDLRTAEDELMPAANVVAMVFLDRRPSIFPSARWLLRTINLEMRFIKAGRIGIAFVRACGLVGLIPGGWKWLTRANRCYTTAVLSNHGRPLFDSKLARQGDKIIAGDLTLEAIESAPPVRPYTAAAFACLSYAGRFVLVMNYDRYRFTPAAARDFLDTIVGQIRETVGRSTDEAPEIEAVAF</sequence>
<dbReference type="SUPFAM" id="SSF52777">
    <property type="entry name" value="CoA-dependent acyltransferases"/>
    <property type="match status" value="2"/>
</dbReference>
<dbReference type="EMBL" id="FJ483469">
    <property type="protein sequence ID" value="ACS68539.1"/>
    <property type="molecule type" value="Genomic_DNA"/>
</dbReference>
<name>C6G404_9BACT</name>
<dbReference type="AlphaFoldDB" id="C6G404"/>
<protein>
    <recommendedName>
        <fullName evidence="2">Acyltransferase PapA5</fullName>
    </recommendedName>
</protein>